<evidence type="ECO:0000256" key="3">
    <source>
        <dbReference type="ARBA" id="ARBA00022801"/>
    </source>
</evidence>
<dbReference type="PANTHER" id="PTHR11241:SF0">
    <property type="entry name" value="DEOXYURIDINE 5'-TRIPHOSPHATE NUCLEOTIDOHYDROLASE"/>
    <property type="match status" value="1"/>
</dbReference>
<proteinExistence type="inferred from homology"/>
<dbReference type="EMBL" id="LAZR01025079">
    <property type="protein sequence ID" value="KKL73067.1"/>
    <property type="molecule type" value="Genomic_DNA"/>
</dbReference>
<protein>
    <recommendedName>
        <fullName evidence="2">dUTP diphosphatase</fullName>
        <ecNumber evidence="2">3.6.1.23</ecNumber>
    </recommendedName>
</protein>
<dbReference type="InterPro" id="IPR008181">
    <property type="entry name" value="dUTPase"/>
</dbReference>
<evidence type="ECO:0000256" key="1">
    <source>
        <dbReference type="ARBA" id="ARBA00006581"/>
    </source>
</evidence>
<dbReference type="InterPro" id="IPR033704">
    <property type="entry name" value="dUTPase_trimeric"/>
</dbReference>
<evidence type="ECO:0000313" key="6">
    <source>
        <dbReference type="EMBL" id="KKL73067.1"/>
    </source>
</evidence>
<keyword evidence="3" id="KW-0378">Hydrolase</keyword>
<dbReference type="InterPro" id="IPR036157">
    <property type="entry name" value="dUTPase-like_sf"/>
</dbReference>
<dbReference type="GO" id="GO:0006226">
    <property type="term" value="P:dUMP biosynthetic process"/>
    <property type="evidence" value="ECO:0007669"/>
    <property type="project" value="InterPro"/>
</dbReference>
<dbReference type="Pfam" id="PF00692">
    <property type="entry name" value="dUTPase"/>
    <property type="match status" value="1"/>
</dbReference>
<dbReference type="GO" id="GO:0000287">
    <property type="term" value="F:magnesium ion binding"/>
    <property type="evidence" value="ECO:0007669"/>
    <property type="project" value="InterPro"/>
</dbReference>
<evidence type="ECO:0000256" key="2">
    <source>
        <dbReference type="ARBA" id="ARBA00012379"/>
    </source>
</evidence>
<dbReference type="CDD" id="cd07557">
    <property type="entry name" value="trimeric_dUTPase"/>
    <property type="match status" value="1"/>
</dbReference>
<evidence type="ECO:0000256" key="4">
    <source>
        <dbReference type="ARBA" id="ARBA00023080"/>
    </source>
</evidence>
<accession>A0A0F9HD67</accession>
<comment type="caution">
    <text evidence="6">The sequence shown here is derived from an EMBL/GenBank/DDBJ whole genome shotgun (WGS) entry which is preliminary data.</text>
</comment>
<dbReference type="NCBIfam" id="NF001862">
    <property type="entry name" value="PRK00601.1"/>
    <property type="match status" value="1"/>
</dbReference>
<name>A0A0F9HD67_9ZZZZ</name>
<dbReference type="GO" id="GO:0004170">
    <property type="term" value="F:dUTP diphosphatase activity"/>
    <property type="evidence" value="ECO:0007669"/>
    <property type="project" value="UniProtKB-EC"/>
</dbReference>
<evidence type="ECO:0000259" key="5">
    <source>
        <dbReference type="Pfam" id="PF00692"/>
    </source>
</evidence>
<dbReference type="PANTHER" id="PTHR11241">
    <property type="entry name" value="DEOXYURIDINE 5'-TRIPHOSPHATE NUCLEOTIDOHYDROLASE"/>
    <property type="match status" value="1"/>
</dbReference>
<dbReference type="AlphaFoldDB" id="A0A0F9HD67"/>
<organism evidence="6">
    <name type="scientific">marine sediment metagenome</name>
    <dbReference type="NCBI Taxonomy" id="412755"/>
    <lineage>
        <taxon>unclassified sequences</taxon>
        <taxon>metagenomes</taxon>
        <taxon>ecological metagenomes</taxon>
    </lineage>
</organism>
<keyword evidence="4" id="KW-0546">Nucleotide metabolism</keyword>
<gene>
    <name evidence="6" type="ORF">LCGC14_2078620</name>
</gene>
<dbReference type="Gene3D" id="2.70.40.10">
    <property type="match status" value="1"/>
</dbReference>
<comment type="similarity">
    <text evidence="1">Belongs to the dUTPase family.</text>
</comment>
<reference evidence="6" key="1">
    <citation type="journal article" date="2015" name="Nature">
        <title>Complex archaea that bridge the gap between prokaryotes and eukaryotes.</title>
        <authorList>
            <person name="Spang A."/>
            <person name="Saw J.H."/>
            <person name="Jorgensen S.L."/>
            <person name="Zaremba-Niedzwiedzka K."/>
            <person name="Martijn J."/>
            <person name="Lind A.E."/>
            <person name="van Eijk R."/>
            <person name="Schleper C."/>
            <person name="Guy L."/>
            <person name="Ettema T.J."/>
        </authorList>
    </citation>
    <scope>NUCLEOTIDE SEQUENCE</scope>
</reference>
<dbReference type="EC" id="3.6.1.23" evidence="2"/>
<feature type="domain" description="dUTPase-like" evidence="5">
    <location>
        <begin position="13"/>
        <end position="140"/>
    </location>
</feature>
<dbReference type="NCBIfam" id="TIGR00576">
    <property type="entry name" value="dut"/>
    <property type="match status" value="1"/>
</dbReference>
<dbReference type="InterPro" id="IPR029054">
    <property type="entry name" value="dUTPase-like"/>
</dbReference>
<sequence>MLAIRIRTDEGVNVPAYATDGSSGVDIEAGESVRIFSETWQKVRTGLYFEIPEGFEMQVRSRSGLASRGIIIMNQPGTLDSDYRGELILIVHNLQKESYKIDKGDRIAQGVFVAVERAQFTLVDALNDTSRGEGGLGSTGVGSSCP</sequence>
<dbReference type="GO" id="GO:0046081">
    <property type="term" value="P:dUTP catabolic process"/>
    <property type="evidence" value="ECO:0007669"/>
    <property type="project" value="InterPro"/>
</dbReference>
<dbReference type="SUPFAM" id="SSF51283">
    <property type="entry name" value="dUTPase-like"/>
    <property type="match status" value="1"/>
</dbReference>